<feature type="active site" evidence="7">
    <location>
        <position position="250"/>
    </location>
</feature>
<dbReference type="CDD" id="cd07088">
    <property type="entry name" value="ALDH_LactADH-AldA"/>
    <property type="match status" value="1"/>
</dbReference>
<dbReference type="RefSeq" id="WP_057194636.1">
    <property type="nucleotide sequence ID" value="NZ_BOLH01000011.1"/>
</dbReference>
<comment type="similarity">
    <text evidence="1 8">Belongs to the aldehyde dehydrogenase family.</text>
</comment>
<dbReference type="EMBL" id="BOLH01000011">
    <property type="protein sequence ID" value="GIC72225.1"/>
    <property type="molecule type" value="Genomic_DNA"/>
</dbReference>
<feature type="domain" description="Aldehyde dehydrogenase" evidence="9">
    <location>
        <begin position="14"/>
        <end position="474"/>
    </location>
</feature>
<evidence type="ECO:0000256" key="8">
    <source>
        <dbReference type="RuleBase" id="RU003345"/>
    </source>
</evidence>
<dbReference type="InterPro" id="IPR016163">
    <property type="entry name" value="Ald_DH_C"/>
</dbReference>
<reference evidence="11 12" key="1">
    <citation type="submission" date="2019-10" db="EMBL/GenBank/DDBJ databases">
        <title>Genome Sequencing and assembly of Lactobacillus fermentum I2, a lactic acid bacteria.</title>
        <authorList>
            <person name="Lopes L.S."/>
            <person name="Persinoti G.F."/>
            <person name="Riano-Pachon D.M."/>
            <person name="Labate C.A."/>
        </authorList>
    </citation>
    <scope>NUCLEOTIDE SEQUENCE [LARGE SCALE GENOMIC DNA]</scope>
    <source>
        <strain evidence="11 12">I2</strain>
    </source>
</reference>
<evidence type="ECO:0000256" key="7">
    <source>
        <dbReference type="PROSITE-ProRule" id="PRU10007"/>
    </source>
</evidence>
<proteinExistence type="inferred from homology"/>
<dbReference type="Proteomes" id="UP000653631">
    <property type="component" value="Unassembled WGS sequence"/>
</dbReference>
<evidence type="ECO:0000256" key="6">
    <source>
        <dbReference type="ARBA" id="ARBA00067277"/>
    </source>
</evidence>
<dbReference type="GO" id="GO:0009450">
    <property type="term" value="P:gamma-aminobutyric acid catabolic process"/>
    <property type="evidence" value="ECO:0007669"/>
    <property type="project" value="TreeGrafter"/>
</dbReference>
<comment type="function">
    <text evidence="4">Part of the sulfo-TAL (or sulfo-SFT) pathway, a D-sulfoquinovose degradation pathway that produces sulfolactate (SL). Catalyzes the oxidation of 3-sulfolactaldehyde (SLA) to sulfolactate (SL).</text>
</comment>
<evidence type="ECO:0000313" key="10">
    <source>
        <dbReference type="EMBL" id="GIC72225.1"/>
    </source>
</evidence>
<dbReference type="Proteomes" id="UP000466799">
    <property type="component" value="Unassembled WGS sequence"/>
</dbReference>
<evidence type="ECO:0000256" key="1">
    <source>
        <dbReference type="ARBA" id="ARBA00009986"/>
    </source>
</evidence>
<comment type="caution">
    <text evidence="11">The sequence shown here is derived from an EMBL/GenBank/DDBJ whole genome shotgun (WGS) entry which is preliminary data.</text>
</comment>
<dbReference type="InterPro" id="IPR016161">
    <property type="entry name" value="Ald_DH/histidinol_DH"/>
</dbReference>
<dbReference type="Pfam" id="PF00171">
    <property type="entry name" value="Aldedh"/>
    <property type="match status" value="1"/>
</dbReference>
<evidence type="ECO:0000313" key="11">
    <source>
        <dbReference type="EMBL" id="MPQ35853.1"/>
    </source>
</evidence>
<keyword evidence="2 8" id="KW-0560">Oxidoreductase</keyword>
<protein>
    <recommendedName>
        <fullName evidence="6">3-sulfolactaldehyde dehydrogenase</fullName>
        <ecNumber evidence="5">1.2.1.97</ecNumber>
    </recommendedName>
</protein>
<dbReference type="GO" id="GO:0004777">
    <property type="term" value="F:succinate-semialdehyde dehydrogenase (NAD+) activity"/>
    <property type="evidence" value="ECO:0007669"/>
    <property type="project" value="TreeGrafter"/>
</dbReference>
<evidence type="ECO:0000256" key="3">
    <source>
        <dbReference type="ARBA" id="ARBA00050326"/>
    </source>
</evidence>
<dbReference type="PANTHER" id="PTHR43353">
    <property type="entry name" value="SUCCINATE-SEMIALDEHYDE DEHYDROGENASE, MITOCHONDRIAL"/>
    <property type="match status" value="1"/>
</dbReference>
<gene>
    <name evidence="11" type="primary">aldA</name>
    <name evidence="11" type="ORF">GC247_08270</name>
    <name evidence="10" type="ORF">LF01B1_12400</name>
</gene>
<dbReference type="InterPro" id="IPR015590">
    <property type="entry name" value="Aldehyde_DH_dom"/>
</dbReference>
<evidence type="ECO:0000313" key="13">
    <source>
        <dbReference type="Proteomes" id="UP000653631"/>
    </source>
</evidence>
<reference evidence="10 13" key="2">
    <citation type="submission" date="2021-01" db="EMBL/GenBank/DDBJ databases">
        <title>Development of a method for detection of lactic acid bacteria that cause putrefactive shochu mash.</title>
        <authorList>
            <person name="Takashita H."/>
            <person name="Fujihara E."/>
            <person name="Takayama K."/>
            <person name="Yamamoto H."/>
            <person name="Mizutani M."/>
            <person name="Kajiwara Y."/>
        </authorList>
    </citation>
    <scope>NUCLEOTIDE SEQUENCE [LARGE SCALE GENOMIC DNA]</scope>
    <source>
        <strain evidence="10 13">01-B1</strain>
    </source>
</reference>
<organism evidence="11 12">
    <name type="scientific">Limosilactobacillus fermentum</name>
    <name type="common">Lactobacillus fermentum</name>
    <dbReference type="NCBI Taxonomy" id="1613"/>
    <lineage>
        <taxon>Bacteria</taxon>
        <taxon>Bacillati</taxon>
        <taxon>Bacillota</taxon>
        <taxon>Bacilli</taxon>
        <taxon>Lactobacillales</taxon>
        <taxon>Lactobacillaceae</taxon>
        <taxon>Limosilactobacillus</taxon>
    </lineage>
</organism>
<evidence type="ECO:0000256" key="2">
    <source>
        <dbReference type="ARBA" id="ARBA00023002"/>
    </source>
</evidence>
<dbReference type="GO" id="GO:0005829">
    <property type="term" value="C:cytosol"/>
    <property type="evidence" value="ECO:0007669"/>
    <property type="project" value="TreeGrafter"/>
</dbReference>
<accession>A0A158SLF2</accession>
<dbReference type="SUPFAM" id="SSF53720">
    <property type="entry name" value="ALDH-like"/>
    <property type="match status" value="1"/>
</dbReference>
<dbReference type="PROSITE" id="PS00687">
    <property type="entry name" value="ALDEHYDE_DEHYDR_GLU"/>
    <property type="match status" value="1"/>
</dbReference>
<evidence type="ECO:0000256" key="4">
    <source>
        <dbReference type="ARBA" id="ARBA00054572"/>
    </source>
</evidence>
<dbReference type="AlphaFoldDB" id="A0A158SLF2"/>
<dbReference type="InterPro" id="IPR029510">
    <property type="entry name" value="Ald_DH_CS_GLU"/>
</dbReference>
<evidence type="ECO:0000256" key="5">
    <source>
        <dbReference type="ARBA" id="ARBA00066984"/>
    </source>
</evidence>
<evidence type="ECO:0000259" key="9">
    <source>
        <dbReference type="Pfam" id="PF00171"/>
    </source>
</evidence>
<dbReference type="Gene3D" id="3.40.309.10">
    <property type="entry name" value="Aldehyde Dehydrogenase, Chain A, domain 2"/>
    <property type="match status" value="1"/>
</dbReference>
<dbReference type="NCBIfam" id="NF007497">
    <property type="entry name" value="PRK10090.1"/>
    <property type="match status" value="1"/>
</dbReference>
<evidence type="ECO:0000313" key="12">
    <source>
        <dbReference type="Proteomes" id="UP000466799"/>
    </source>
</evidence>
<dbReference type="EC" id="1.2.1.97" evidence="5"/>
<dbReference type="InterPro" id="IPR016162">
    <property type="entry name" value="Ald_DH_N"/>
</dbReference>
<dbReference type="Gene3D" id="3.40.605.10">
    <property type="entry name" value="Aldehyde Dehydrogenase, Chain A, domain 1"/>
    <property type="match status" value="1"/>
</dbReference>
<dbReference type="FunFam" id="3.40.309.10:FF:000009">
    <property type="entry name" value="Aldehyde dehydrogenase A"/>
    <property type="match status" value="1"/>
</dbReference>
<comment type="catalytic activity">
    <reaction evidence="3">
        <text>(2S)-3-sulfolactaldehyde + NAD(+) + H2O = (2S)-3-sulfolactate + NADH + 2 H(+)</text>
        <dbReference type="Rhea" id="RHEA:47932"/>
        <dbReference type="ChEBI" id="CHEBI:15377"/>
        <dbReference type="ChEBI" id="CHEBI:15378"/>
        <dbReference type="ChEBI" id="CHEBI:57540"/>
        <dbReference type="ChEBI" id="CHEBI:57945"/>
        <dbReference type="ChEBI" id="CHEBI:61289"/>
        <dbReference type="ChEBI" id="CHEBI:90109"/>
        <dbReference type="EC" id="1.2.1.97"/>
    </reaction>
    <physiologicalReaction direction="left-to-right" evidence="3">
        <dbReference type="Rhea" id="RHEA:47933"/>
    </physiologicalReaction>
</comment>
<sequence>MATPYYKMYINGKFVDTDSGKNITVISPNDESVLGTVPSATVEETREAIDAATEAEKTWHRVPAPTRGMYLHKLAEEIRKDPEPWIKNLQVEQGKIRSLAETEVNFTADYFDYMAAAGRTYKGEVIQSDNKDETLLLKRMPIGVIAGILPWNFPFFLIARKMGPALVTGNTIVLKPSSDTPIGALEFAKLCDKVGIPAGVVNFVTGPGSVVGNELSKNPKIGMASLTGSVGAGKRIMSAAAEHVGEVSLELGGNAPAVVCDDADLDEAVTDIINSRFDNNGELCNNVQRVYVQENVADEFMKKLTAAVKKITVGDTVKNPKIGMGPLINKGALEKVDSQVKQAVKEGAKVVTGGKPVDGKGFFYEPTILTNVKQDGSAIQDEIFGPVLPVMTFKTLKEAVDMCNDSTMGLTSGIFTKSLDRAAYAINEIQAGETYVNRNYFEAMQGYHAGVKESGIGGSDGMHGILECTDTKVVYIQRHPDNI</sequence>
<dbReference type="EMBL" id="WHJL01000108">
    <property type="protein sequence ID" value="MPQ35853.1"/>
    <property type="molecule type" value="Genomic_DNA"/>
</dbReference>
<name>A0A158SLF2_LIMFE</name>
<dbReference type="PANTHER" id="PTHR43353:SF5">
    <property type="entry name" value="SUCCINATE-SEMIALDEHYDE DEHYDROGENASE, MITOCHONDRIAL"/>
    <property type="match status" value="1"/>
</dbReference>
<dbReference type="InterPro" id="IPR050740">
    <property type="entry name" value="Aldehyde_DH_Superfamily"/>
</dbReference>
<dbReference type="FunFam" id="3.40.605.10:FF:000007">
    <property type="entry name" value="NAD/NADP-dependent betaine aldehyde dehydrogenase"/>
    <property type="match status" value="1"/>
</dbReference>